<sequence>MSILAPILVGVVYVVLASLIPEPGRQKFNAVMVAGAGAAYISSGALGLWELAFTAVVTTCAYLGLRDYRWLGVGWLLHTAWDVVHHLKGAPIIPALSHSSFGCAICDPVIAIWLFRGAPAVTTRTGLRTLVGLDRATPRPGAGRAPR</sequence>
<dbReference type="EMBL" id="JBEDNQ010000004">
    <property type="protein sequence ID" value="MEQ3550975.1"/>
    <property type="molecule type" value="Genomic_DNA"/>
</dbReference>
<organism evidence="2 3">
    <name type="scientific">Pseudonocardia nematodicida</name>
    <dbReference type="NCBI Taxonomy" id="1206997"/>
    <lineage>
        <taxon>Bacteria</taxon>
        <taxon>Bacillati</taxon>
        <taxon>Actinomycetota</taxon>
        <taxon>Actinomycetes</taxon>
        <taxon>Pseudonocardiales</taxon>
        <taxon>Pseudonocardiaceae</taxon>
        <taxon>Pseudonocardia</taxon>
    </lineage>
</organism>
<dbReference type="Proteomes" id="UP001494902">
    <property type="component" value="Unassembled WGS sequence"/>
</dbReference>
<keyword evidence="3" id="KW-1185">Reference proteome</keyword>
<dbReference type="RefSeq" id="WP_349298053.1">
    <property type="nucleotide sequence ID" value="NZ_JBEDNQ010000004.1"/>
</dbReference>
<proteinExistence type="predicted"/>
<evidence type="ECO:0000313" key="2">
    <source>
        <dbReference type="EMBL" id="MEQ3550975.1"/>
    </source>
</evidence>
<gene>
    <name evidence="2" type="ORF">WIS52_10865</name>
</gene>
<protein>
    <submittedName>
        <fullName evidence="2">DUF6010 family protein</fullName>
    </submittedName>
</protein>
<reference evidence="2 3" key="1">
    <citation type="submission" date="2024-03" db="EMBL/GenBank/DDBJ databases">
        <title>Draft genome sequence of Pseudonocardia nematodicida JCM 31783.</title>
        <authorList>
            <person name="Butdee W."/>
            <person name="Duangmal K."/>
        </authorList>
    </citation>
    <scope>NUCLEOTIDE SEQUENCE [LARGE SCALE GENOMIC DNA]</scope>
    <source>
        <strain evidence="2 3">JCM 31783</strain>
    </source>
</reference>
<comment type="caution">
    <text evidence="2">The sequence shown here is derived from an EMBL/GenBank/DDBJ whole genome shotgun (WGS) entry which is preliminary data.</text>
</comment>
<evidence type="ECO:0000313" key="3">
    <source>
        <dbReference type="Proteomes" id="UP001494902"/>
    </source>
</evidence>
<dbReference type="Pfam" id="PF19473">
    <property type="entry name" value="DUF6010"/>
    <property type="match status" value="1"/>
</dbReference>
<name>A0ABV1K917_9PSEU</name>
<feature type="transmembrane region" description="Helical" evidence="1">
    <location>
        <begin position="41"/>
        <end position="65"/>
    </location>
</feature>
<keyword evidence="1" id="KW-0472">Membrane</keyword>
<evidence type="ECO:0000256" key="1">
    <source>
        <dbReference type="SAM" id="Phobius"/>
    </source>
</evidence>
<keyword evidence="1" id="KW-1133">Transmembrane helix</keyword>
<dbReference type="InterPro" id="IPR046052">
    <property type="entry name" value="DUF6010"/>
</dbReference>
<keyword evidence="1" id="KW-0812">Transmembrane</keyword>
<accession>A0ABV1K917</accession>